<dbReference type="Pfam" id="PF13365">
    <property type="entry name" value="Trypsin_2"/>
    <property type="match status" value="1"/>
</dbReference>
<dbReference type="OrthoDB" id="618521at2759"/>
<gene>
    <name evidence="2" type="ORF">EJB05_43603</name>
</gene>
<dbReference type="Gene3D" id="2.40.10.120">
    <property type="match status" value="1"/>
</dbReference>
<reference evidence="2 3" key="1">
    <citation type="journal article" date="2019" name="Sci. Rep.">
        <title>A high-quality genome of Eragrostis curvula grass provides insights into Poaceae evolution and supports new strategies to enhance forage quality.</title>
        <authorList>
            <person name="Carballo J."/>
            <person name="Santos B.A.C.M."/>
            <person name="Zappacosta D."/>
            <person name="Garbus I."/>
            <person name="Selva J.P."/>
            <person name="Gallo C.A."/>
            <person name="Diaz A."/>
            <person name="Albertini E."/>
            <person name="Caccamo M."/>
            <person name="Echenique V."/>
        </authorList>
    </citation>
    <scope>NUCLEOTIDE SEQUENCE [LARGE SCALE GENOMIC DNA]</scope>
    <source>
        <strain evidence="3">cv. Victoria</strain>
        <tissue evidence="2">Leaf</tissue>
    </source>
</reference>
<dbReference type="InterPro" id="IPR009003">
    <property type="entry name" value="Peptidase_S1_PA"/>
</dbReference>
<dbReference type="EMBL" id="RWGY01000039">
    <property type="protein sequence ID" value="TVU10095.1"/>
    <property type="molecule type" value="Genomic_DNA"/>
</dbReference>
<sequence>MRYIYVEEEFESEQEDFEEDQDPLKMRARKRGGCDLTRSSIDSKRTCCGAREITKSFVSGDLDGGSDQVLSNLGEELALKLSKSVVSLALSVGHKMIFACSGIAIECNSHATRLLTSGTLVRALNNEAKDHDNVKIEVRHEGNVVIGLLEEYDLNLDFSIVKVTSFLDVDAVFLNRALQFMPHCKVVSLGRDVSGKLMAKSGKLSSDWIGPDDSEDLMFSSCKLSEIWEGGALFDVVGNFAGMNVVPSMERSLFLPKSLIIQRLQHVSTSQELIAFQRLVKKLKMPRVGEGSDPEVHTGAPDKDLHGDLEASGHPSHSKSGMVLVNEDPFGDVNHRCVWRQLDKKVCKMLKRNVVSLASFKGDTMFFACSGFVIEWDDECGRDGHQIILTSARLVRNPEYPFDDGNKIADGLRIEVVLPKKRRREGTLIHYCLFYNVALVSVRKSCSVSPAILRHGKINQSSKLVSVGRCFKSGDLMASTGKLAGIGGPLIDVDGHYIGMNYDSELGTPFLFSDDFVVALDCFKERVRERLTDGTAYSHAELHGDAPNKDRHEDQASDYPMAYGSAMNFIDTFAKRMTLIDAFTEPFGDVYRRCAWRQLEKGVSEMIKQNVVSLASFKGDAMFFACSGCVIDWDDGCGDDGRQIILTSASLIRNPEYPFHDGDKIADGLRIEVALPNKKRREGTVIRYNLHYNVILVSVKEVFSASPAAVLCKREVHKKVNHSSRLVALGRTFNSGHLMASSGKLVHWSGPFDCKKLRYSSCRISKVGIGGPLFDVHGNYMGMNFYDPKVGTPVLFCDDIVTILDCFKKRSGADADNFRISRDHSVCLNMWTVNDSDGDFKYEREVARGCKFKYLRGKIWHCN</sequence>
<dbReference type="AlphaFoldDB" id="A0A5J9TFL0"/>
<evidence type="ECO:0000313" key="2">
    <source>
        <dbReference type="EMBL" id="TVU10095.1"/>
    </source>
</evidence>
<evidence type="ECO:0000256" key="1">
    <source>
        <dbReference type="SAM" id="MobiDB-lite"/>
    </source>
</evidence>
<comment type="caution">
    <text evidence="2">The sequence shown here is derived from an EMBL/GenBank/DDBJ whole genome shotgun (WGS) entry which is preliminary data.</text>
</comment>
<dbReference type="SUPFAM" id="SSF50494">
    <property type="entry name" value="Trypsin-like serine proteases"/>
    <property type="match status" value="3"/>
</dbReference>
<feature type="compositionally biased region" description="Basic and acidic residues" evidence="1">
    <location>
        <begin position="294"/>
        <end position="311"/>
    </location>
</feature>
<evidence type="ECO:0000313" key="3">
    <source>
        <dbReference type="Proteomes" id="UP000324897"/>
    </source>
</evidence>
<protein>
    <submittedName>
        <fullName evidence="2">Uncharacterized protein</fullName>
    </submittedName>
</protein>
<keyword evidence="3" id="KW-1185">Reference proteome</keyword>
<organism evidence="2 3">
    <name type="scientific">Eragrostis curvula</name>
    <name type="common">weeping love grass</name>
    <dbReference type="NCBI Taxonomy" id="38414"/>
    <lineage>
        <taxon>Eukaryota</taxon>
        <taxon>Viridiplantae</taxon>
        <taxon>Streptophyta</taxon>
        <taxon>Embryophyta</taxon>
        <taxon>Tracheophyta</taxon>
        <taxon>Spermatophyta</taxon>
        <taxon>Magnoliopsida</taxon>
        <taxon>Liliopsida</taxon>
        <taxon>Poales</taxon>
        <taxon>Poaceae</taxon>
        <taxon>PACMAD clade</taxon>
        <taxon>Chloridoideae</taxon>
        <taxon>Eragrostideae</taxon>
        <taxon>Eragrostidinae</taxon>
        <taxon>Eragrostis</taxon>
    </lineage>
</organism>
<name>A0A5J9TFL0_9POAL</name>
<dbReference type="Proteomes" id="UP000324897">
    <property type="component" value="Chromosome 3"/>
</dbReference>
<dbReference type="PANTHER" id="PTHR18868">
    <property type="entry name" value="OS07G0665300 PROTEIN-RELATED"/>
    <property type="match status" value="1"/>
</dbReference>
<dbReference type="Gramene" id="TVU10095">
    <property type="protein sequence ID" value="TVU10095"/>
    <property type="gene ID" value="EJB05_43603"/>
</dbReference>
<proteinExistence type="predicted"/>
<accession>A0A5J9TFL0</accession>
<feature type="region of interest" description="Disordered" evidence="1">
    <location>
        <begin position="287"/>
        <end position="320"/>
    </location>
</feature>
<dbReference type="PANTHER" id="PTHR18868:SF38">
    <property type="entry name" value="OS01G0776500 PROTEIN"/>
    <property type="match status" value="1"/>
</dbReference>